<dbReference type="InterPro" id="IPR024862">
    <property type="entry name" value="TRPV"/>
</dbReference>
<evidence type="ECO:0000256" key="3">
    <source>
        <dbReference type="ARBA" id="ARBA00022737"/>
    </source>
</evidence>
<feature type="transmembrane region" description="Helical" evidence="7">
    <location>
        <begin position="463"/>
        <end position="484"/>
    </location>
</feature>
<evidence type="ECO:0000259" key="8">
    <source>
        <dbReference type="Pfam" id="PF00520"/>
    </source>
</evidence>
<accession>A0ABN8MJW8</accession>
<evidence type="ECO:0000313" key="9">
    <source>
        <dbReference type="EMBL" id="CAH3028811.1"/>
    </source>
</evidence>
<dbReference type="PANTHER" id="PTHR10582:SF2">
    <property type="entry name" value="INACTIVE"/>
    <property type="match status" value="1"/>
</dbReference>
<evidence type="ECO:0000256" key="5">
    <source>
        <dbReference type="ARBA" id="ARBA00023136"/>
    </source>
</evidence>
<feature type="transmembrane region" description="Helical" evidence="7">
    <location>
        <begin position="402"/>
        <end position="419"/>
    </location>
</feature>
<comment type="caution">
    <text evidence="9">The sequence shown here is derived from an EMBL/GenBank/DDBJ whole genome shotgun (WGS) entry which is preliminary data.</text>
</comment>
<feature type="region of interest" description="Disordered" evidence="6">
    <location>
        <begin position="13"/>
        <end position="32"/>
    </location>
</feature>
<feature type="domain" description="Ion transport" evidence="8">
    <location>
        <begin position="373"/>
        <end position="598"/>
    </location>
</feature>
<dbReference type="Proteomes" id="UP001159427">
    <property type="component" value="Unassembled WGS sequence"/>
</dbReference>
<evidence type="ECO:0000256" key="4">
    <source>
        <dbReference type="ARBA" id="ARBA00022989"/>
    </source>
</evidence>
<feature type="transmembrane region" description="Helical" evidence="7">
    <location>
        <begin position="560"/>
        <end position="584"/>
    </location>
</feature>
<dbReference type="EMBL" id="CALNXI010000535">
    <property type="protein sequence ID" value="CAH3028811.1"/>
    <property type="molecule type" value="Genomic_DNA"/>
</dbReference>
<dbReference type="Pfam" id="PF00520">
    <property type="entry name" value="Ion_trans"/>
    <property type="match status" value="1"/>
</dbReference>
<sequence length="691" mass="81262">MAKKKDEYLVIPVEEKEMEEKSSPTDVPNQAEDELEEKFDKAFWLKVQDKVKTQKLSWNRAMDEVRADRLIEKHSDNSLLVIIHEWPQKKKYKEKPELIPSLEYLISRLTEIILERDTNEHYKYFRVPSKDNPTRPTLLHLAAEQNFLHVTKSLVDQYPGLMYLWTKEQDDMPSYLPVELALKKYKDDTAAFLVSRMRHDRVQKLFLCKEDEEQTPMKFYFGDFISCHDPQSGEPVMKKTVLAVLDKHISPRWPYLPDRKEDDENDDEIERAISSVPDDPINYDFFYHILEADDQGRQPKIEVATEVDEHGNALKIERIPNPKFNSKSQSCLRRIAESGNKEAVQHPVVRMLVSRKWNKFAHTWFCIQAAFYLLFLTVLSYALIHGSTQDDPNKYSGKANGLRLFCEIITIIFIMFYFFEEVNQAEREWKTYFKDPYNYFDWLGLLLTFLVIPLRFAEVQSQWSVAGLGYLFNFLRLFKFSCVTRTTGLYTKTLARIIYRDITRFGVVFVVVFLGFCGAMYMALRATNSQNVFSNYAWLMLAAIRALVEQQPAEEDYSKFNWLVILILLAYMALVIVVLLNILIAQLSYTYSEAKKTAKLQYAIDAMFIVTRLEYSRLARWNLRVKNYLPGDWVSEKDLAKELLEYSDDRHPWENLEVKLNDIRELMKKVVKRGKEKDPLESVDEKLTNLT</sequence>
<dbReference type="PANTHER" id="PTHR10582">
    <property type="entry name" value="TRANSIENT RECEPTOR POTENTIAL ION CHANNEL PROTEIN"/>
    <property type="match status" value="1"/>
</dbReference>
<evidence type="ECO:0000256" key="1">
    <source>
        <dbReference type="ARBA" id="ARBA00004141"/>
    </source>
</evidence>
<keyword evidence="2 7" id="KW-0812">Transmembrane</keyword>
<feature type="transmembrane region" description="Helical" evidence="7">
    <location>
        <begin position="360"/>
        <end position="382"/>
    </location>
</feature>
<comment type="subcellular location">
    <subcellularLocation>
        <location evidence="1">Membrane</location>
        <topology evidence="1">Multi-pass membrane protein</topology>
    </subcellularLocation>
</comment>
<name>A0ABN8MJW8_9CNID</name>
<keyword evidence="4 7" id="KW-1133">Transmembrane helix</keyword>
<protein>
    <recommendedName>
        <fullName evidence="8">Ion transport domain-containing protein</fullName>
    </recommendedName>
</protein>
<feature type="compositionally biased region" description="Basic and acidic residues" evidence="6">
    <location>
        <begin position="13"/>
        <end position="23"/>
    </location>
</feature>
<organism evidence="9 10">
    <name type="scientific">Porites evermanni</name>
    <dbReference type="NCBI Taxonomy" id="104178"/>
    <lineage>
        <taxon>Eukaryota</taxon>
        <taxon>Metazoa</taxon>
        <taxon>Cnidaria</taxon>
        <taxon>Anthozoa</taxon>
        <taxon>Hexacorallia</taxon>
        <taxon>Scleractinia</taxon>
        <taxon>Fungiina</taxon>
        <taxon>Poritidae</taxon>
        <taxon>Porites</taxon>
    </lineage>
</organism>
<keyword evidence="5 7" id="KW-0472">Membrane</keyword>
<feature type="transmembrane region" description="Helical" evidence="7">
    <location>
        <begin position="439"/>
        <end position="457"/>
    </location>
</feature>
<dbReference type="InterPro" id="IPR005821">
    <property type="entry name" value="Ion_trans_dom"/>
</dbReference>
<evidence type="ECO:0000256" key="2">
    <source>
        <dbReference type="ARBA" id="ARBA00022692"/>
    </source>
</evidence>
<keyword evidence="10" id="KW-1185">Reference proteome</keyword>
<evidence type="ECO:0000256" key="7">
    <source>
        <dbReference type="SAM" id="Phobius"/>
    </source>
</evidence>
<proteinExistence type="predicted"/>
<feature type="transmembrane region" description="Helical" evidence="7">
    <location>
        <begin position="505"/>
        <end position="524"/>
    </location>
</feature>
<evidence type="ECO:0000313" key="10">
    <source>
        <dbReference type="Proteomes" id="UP001159427"/>
    </source>
</evidence>
<keyword evidence="3" id="KW-0677">Repeat</keyword>
<evidence type="ECO:0000256" key="6">
    <source>
        <dbReference type="SAM" id="MobiDB-lite"/>
    </source>
</evidence>
<gene>
    <name evidence="9" type="ORF">PEVE_00034928</name>
</gene>
<reference evidence="9 10" key="1">
    <citation type="submission" date="2022-05" db="EMBL/GenBank/DDBJ databases">
        <authorList>
            <consortium name="Genoscope - CEA"/>
            <person name="William W."/>
        </authorList>
    </citation>
    <scope>NUCLEOTIDE SEQUENCE [LARGE SCALE GENOMIC DNA]</scope>
</reference>